<evidence type="ECO:0000256" key="6">
    <source>
        <dbReference type="ARBA" id="ARBA00022840"/>
    </source>
</evidence>
<reference evidence="10 11" key="1">
    <citation type="submission" date="2017-07" db="EMBL/GenBank/DDBJ databases">
        <title>Draft Genome Sequences of Select Purple Nonsulfur Bacteria.</title>
        <authorList>
            <person name="Lasarre B."/>
            <person name="Mckinlay J.B."/>
        </authorList>
    </citation>
    <scope>NUCLEOTIDE SEQUENCE [LARGE SCALE GENOMIC DNA]</scope>
    <source>
        <strain evidence="10 11">DSM 5909</strain>
    </source>
</reference>
<dbReference type="EMBL" id="NPEX01000157">
    <property type="protein sequence ID" value="RAI42397.1"/>
    <property type="molecule type" value="Genomic_DNA"/>
</dbReference>
<dbReference type="OrthoDB" id="7817850at2"/>
<evidence type="ECO:0000256" key="5">
    <source>
        <dbReference type="ARBA" id="ARBA00022741"/>
    </source>
</evidence>
<dbReference type="InterPro" id="IPR047641">
    <property type="entry name" value="ABC_transpr_MalK/UgpC-like"/>
</dbReference>
<dbReference type="PROSITE" id="PS50893">
    <property type="entry name" value="ABC_TRANSPORTER_2"/>
    <property type="match status" value="1"/>
</dbReference>
<feature type="domain" description="ABC transporter" evidence="9">
    <location>
        <begin position="4"/>
        <end position="234"/>
    </location>
</feature>
<dbReference type="CDD" id="cd03301">
    <property type="entry name" value="ABC_MalK_N"/>
    <property type="match status" value="1"/>
</dbReference>
<dbReference type="SMART" id="SM00382">
    <property type="entry name" value="AAA"/>
    <property type="match status" value="1"/>
</dbReference>
<dbReference type="GO" id="GO:0005524">
    <property type="term" value="F:ATP binding"/>
    <property type="evidence" value="ECO:0007669"/>
    <property type="project" value="UniProtKB-KW"/>
</dbReference>
<gene>
    <name evidence="10" type="ORF">CH341_19700</name>
</gene>
<keyword evidence="5" id="KW-0547">Nucleotide-binding</keyword>
<dbReference type="InterPro" id="IPR015855">
    <property type="entry name" value="ABC_transpr_MalK-like"/>
</dbReference>
<dbReference type="InterPro" id="IPR012340">
    <property type="entry name" value="NA-bd_OB-fold"/>
</dbReference>
<evidence type="ECO:0000256" key="2">
    <source>
        <dbReference type="ARBA" id="ARBA00005417"/>
    </source>
</evidence>
<dbReference type="PANTHER" id="PTHR43875">
    <property type="entry name" value="MALTODEXTRIN IMPORT ATP-BINDING PROTEIN MSMX"/>
    <property type="match status" value="1"/>
</dbReference>
<evidence type="ECO:0000256" key="7">
    <source>
        <dbReference type="ARBA" id="ARBA00022967"/>
    </source>
</evidence>
<dbReference type="InterPro" id="IPR003439">
    <property type="entry name" value="ABC_transporter-like_ATP-bd"/>
</dbReference>
<dbReference type="Pfam" id="PF08402">
    <property type="entry name" value="TOBE_2"/>
    <property type="match status" value="1"/>
</dbReference>
<comment type="similarity">
    <text evidence="2">Belongs to the ABC transporter superfamily.</text>
</comment>
<dbReference type="Proteomes" id="UP000249130">
    <property type="component" value="Unassembled WGS sequence"/>
</dbReference>
<dbReference type="InterPro" id="IPR008995">
    <property type="entry name" value="Mo/tungstate-bd_C_term_dom"/>
</dbReference>
<evidence type="ECO:0000256" key="8">
    <source>
        <dbReference type="ARBA" id="ARBA00023136"/>
    </source>
</evidence>
<dbReference type="Gene3D" id="2.40.50.100">
    <property type="match status" value="1"/>
</dbReference>
<dbReference type="GO" id="GO:0055052">
    <property type="term" value="C:ATP-binding cassette (ABC) transporter complex, substrate-binding subunit-containing"/>
    <property type="evidence" value="ECO:0007669"/>
    <property type="project" value="TreeGrafter"/>
</dbReference>
<organism evidence="10 11">
    <name type="scientific">Rhodoplanes roseus</name>
    <dbReference type="NCBI Taxonomy" id="29409"/>
    <lineage>
        <taxon>Bacteria</taxon>
        <taxon>Pseudomonadati</taxon>
        <taxon>Pseudomonadota</taxon>
        <taxon>Alphaproteobacteria</taxon>
        <taxon>Hyphomicrobiales</taxon>
        <taxon>Nitrobacteraceae</taxon>
        <taxon>Rhodoplanes</taxon>
    </lineage>
</organism>
<dbReference type="SUPFAM" id="SSF50331">
    <property type="entry name" value="MOP-like"/>
    <property type="match status" value="1"/>
</dbReference>
<dbReference type="Gene3D" id="2.40.50.140">
    <property type="entry name" value="Nucleic acid-binding proteins"/>
    <property type="match status" value="1"/>
</dbReference>
<evidence type="ECO:0000313" key="11">
    <source>
        <dbReference type="Proteomes" id="UP000249130"/>
    </source>
</evidence>
<comment type="caution">
    <text evidence="10">The sequence shown here is derived from an EMBL/GenBank/DDBJ whole genome shotgun (WGS) entry which is preliminary data.</text>
</comment>
<evidence type="ECO:0000313" key="10">
    <source>
        <dbReference type="EMBL" id="RAI42397.1"/>
    </source>
</evidence>
<keyword evidence="7" id="KW-1278">Translocase</keyword>
<protein>
    <recommendedName>
        <fullName evidence="9">ABC transporter domain-containing protein</fullName>
    </recommendedName>
</protein>
<evidence type="ECO:0000259" key="9">
    <source>
        <dbReference type="PROSITE" id="PS50893"/>
    </source>
</evidence>
<proteinExistence type="inferred from homology"/>
<dbReference type="RefSeq" id="WP_111420709.1">
    <property type="nucleotide sequence ID" value="NZ_NPEX01000157.1"/>
</dbReference>
<dbReference type="Pfam" id="PF00005">
    <property type="entry name" value="ABC_tran"/>
    <property type="match status" value="1"/>
</dbReference>
<dbReference type="PROSITE" id="PS00211">
    <property type="entry name" value="ABC_TRANSPORTER_1"/>
    <property type="match status" value="1"/>
</dbReference>
<name>A0A327KW11_9BRAD</name>
<evidence type="ECO:0000256" key="3">
    <source>
        <dbReference type="ARBA" id="ARBA00022448"/>
    </source>
</evidence>
<evidence type="ECO:0000256" key="4">
    <source>
        <dbReference type="ARBA" id="ARBA00022475"/>
    </source>
</evidence>
<dbReference type="InterPro" id="IPR003593">
    <property type="entry name" value="AAA+_ATPase"/>
</dbReference>
<evidence type="ECO:0000256" key="1">
    <source>
        <dbReference type="ARBA" id="ARBA00004417"/>
    </source>
</evidence>
<dbReference type="InterPro" id="IPR027417">
    <property type="entry name" value="P-loop_NTPase"/>
</dbReference>
<keyword evidence="11" id="KW-1185">Reference proteome</keyword>
<comment type="subcellular location">
    <subcellularLocation>
        <location evidence="1">Cell inner membrane</location>
        <topology evidence="1">Peripheral membrane protein</topology>
    </subcellularLocation>
</comment>
<dbReference type="Gene3D" id="3.40.50.300">
    <property type="entry name" value="P-loop containing nucleotide triphosphate hydrolases"/>
    <property type="match status" value="1"/>
</dbReference>
<dbReference type="FunFam" id="3.40.50.300:FF:000042">
    <property type="entry name" value="Maltose/maltodextrin ABC transporter, ATP-binding protein"/>
    <property type="match status" value="1"/>
</dbReference>
<dbReference type="PANTHER" id="PTHR43875:SF15">
    <property type="entry name" value="TREHALOSE IMPORT ATP-BINDING PROTEIN SUGC"/>
    <property type="match status" value="1"/>
</dbReference>
<keyword evidence="8" id="KW-0472">Membrane</keyword>
<dbReference type="InterPro" id="IPR017871">
    <property type="entry name" value="ABC_transporter-like_CS"/>
</dbReference>
<sequence>MARIELRNLHKAYGSVVAVRDLSITIEDGEFIVFVGPSGCGKTTTLRMIAGFEDPTRGEIRIDGRVVNDLEPRDRGLGMVFQSHALFPHKTVAQNIEFGLRMKKVSADERARRVREVAEMVKVTHLLAKMPAQCSGGESQRVALARTLVTNPSTFLLDEPLSSLDAKLRRELRAECDRLHEVLKRTFIFVTHDQEEAMTLADRIVVMRGGEIEQLGSPMQIYSDPVSHFVADFFGSPSMNLVAGEVFHEGGAPRFRTELFSIRLPASCNAVPAGPATLGIRPENVGVDPQGHGDVVLPVRLVEPLGKDTLLYFDDGTERAFVAVVAGLAAATLEPGAKVGLTLPAEHLFLFGPDGRRLARGTAEPERVRARMSV</sequence>
<dbReference type="InterPro" id="IPR013611">
    <property type="entry name" value="Transp-assoc_OB_typ2"/>
</dbReference>
<dbReference type="GO" id="GO:0016887">
    <property type="term" value="F:ATP hydrolysis activity"/>
    <property type="evidence" value="ECO:0007669"/>
    <property type="project" value="InterPro"/>
</dbReference>
<dbReference type="GO" id="GO:0008643">
    <property type="term" value="P:carbohydrate transport"/>
    <property type="evidence" value="ECO:0007669"/>
    <property type="project" value="InterPro"/>
</dbReference>
<dbReference type="AlphaFoldDB" id="A0A327KW11"/>
<keyword evidence="6" id="KW-0067">ATP-binding</keyword>
<accession>A0A327KW11</accession>
<keyword evidence="3" id="KW-0813">Transport</keyword>
<keyword evidence="4" id="KW-1003">Cell membrane</keyword>
<dbReference type="GO" id="GO:0140359">
    <property type="term" value="F:ABC-type transporter activity"/>
    <property type="evidence" value="ECO:0007669"/>
    <property type="project" value="InterPro"/>
</dbReference>
<dbReference type="SUPFAM" id="SSF52540">
    <property type="entry name" value="P-loop containing nucleoside triphosphate hydrolases"/>
    <property type="match status" value="1"/>
</dbReference>